<organism evidence="2 3">
    <name type="scientific">Kipferlia bialata</name>
    <dbReference type="NCBI Taxonomy" id="797122"/>
    <lineage>
        <taxon>Eukaryota</taxon>
        <taxon>Metamonada</taxon>
        <taxon>Carpediemonas-like organisms</taxon>
        <taxon>Kipferlia</taxon>
    </lineage>
</organism>
<reference evidence="2 3" key="1">
    <citation type="journal article" date="2018" name="PLoS ONE">
        <title>The draft genome of Kipferlia bialata reveals reductive genome evolution in fornicate parasites.</title>
        <authorList>
            <person name="Tanifuji G."/>
            <person name="Takabayashi S."/>
            <person name="Kume K."/>
            <person name="Takagi M."/>
            <person name="Nakayama T."/>
            <person name="Kamikawa R."/>
            <person name="Inagaki Y."/>
            <person name="Hashimoto T."/>
        </authorList>
    </citation>
    <scope>NUCLEOTIDE SEQUENCE [LARGE SCALE GENOMIC DNA]</scope>
    <source>
        <strain evidence="2">NY0173</strain>
    </source>
</reference>
<dbReference type="EMBL" id="BDIP01000937">
    <property type="protein sequence ID" value="GIQ83134.1"/>
    <property type="molecule type" value="Genomic_DNA"/>
</dbReference>
<sequence>MRPRVTPGSNQFSFGQTAAQGVSGPGNPPCFTPTGPVTAFGAQHATQVSQRPMAHPADPMSLFGSPAITPQPVASEPALFTDIKSHGNAATKAPSYQRWVEGGPGESLSFSVQDNQLVTHVFSHQDQQQPTSLLESRQIPSRLQAPRGVCVTVQPLAIARVGGCVYLYGKRLRSGDPVTVPFGSKAGTEELNILPLDTLEWKTVRPEDRTADPDRDGMEPKDTAGMGVCLDGKFLVFGSTGHCAERHGARDEEDQGGREIMRLYDPATGTFDTLDHQCPRGIMHEDPMYRACVVVHGVLYVFARYHAFSFTLSDGWTDLHVSFPAHVTASYSAVHVKAFDRLIVLWNRDSMILYDTISGDVAHRLNPTWLFPLKPGTLRGHLDLSIESSTDDTRVTMHRHNKTHDAAIHPDLVYPNSAMGYARVEDWDDPEAFRQRTALLEEHSARQRASVPLTRILGGRHGRAVGLAAFGNPTPPNPTTQPGFGFGTGANAPRHTAEDNGWPRFSFG</sequence>
<evidence type="ECO:0000256" key="1">
    <source>
        <dbReference type="SAM" id="MobiDB-lite"/>
    </source>
</evidence>
<dbReference type="Proteomes" id="UP000265618">
    <property type="component" value="Unassembled WGS sequence"/>
</dbReference>
<evidence type="ECO:0000313" key="2">
    <source>
        <dbReference type="EMBL" id="GIQ83134.1"/>
    </source>
</evidence>
<protein>
    <submittedName>
        <fullName evidence="2">Uncharacterized protein</fullName>
    </submittedName>
</protein>
<dbReference type="InterPro" id="IPR011043">
    <property type="entry name" value="Gal_Oxase/kelch_b-propeller"/>
</dbReference>
<dbReference type="InterPro" id="IPR015915">
    <property type="entry name" value="Kelch-typ_b-propeller"/>
</dbReference>
<keyword evidence="3" id="KW-1185">Reference proteome</keyword>
<dbReference type="AlphaFoldDB" id="A0A9K3CWX7"/>
<proteinExistence type="predicted"/>
<gene>
    <name evidence="2" type="ORF">KIPB_004401</name>
</gene>
<evidence type="ECO:0000313" key="3">
    <source>
        <dbReference type="Proteomes" id="UP000265618"/>
    </source>
</evidence>
<feature type="compositionally biased region" description="Polar residues" evidence="1">
    <location>
        <begin position="7"/>
        <end position="20"/>
    </location>
</feature>
<dbReference type="SUPFAM" id="SSF50965">
    <property type="entry name" value="Galactose oxidase, central domain"/>
    <property type="match status" value="1"/>
</dbReference>
<comment type="caution">
    <text evidence="2">The sequence shown here is derived from an EMBL/GenBank/DDBJ whole genome shotgun (WGS) entry which is preliminary data.</text>
</comment>
<accession>A0A9K3CWX7</accession>
<name>A0A9K3CWX7_9EUKA</name>
<feature type="region of interest" description="Disordered" evidence="1">
    <location>
        <begin position="1"/>
        <end position="68"/>
    </location>
</feature>
<dbReference type="Gene3D" id="2.120.10.80">
    <property type="entry name" value="Kelch-type beta propeller"/>
    <property type="match status" value="1"/>
</dbReference>
<feature type="region of interest" description="Disordered" evidence="1">
    <location>
        <begin position="488"/>
        <end position="508"/>
    </location>
</feature>